<dbReference type="AlphaFoldDB" id="A0A815YXC5"/>
<keyword evidence="3" id="KW-1185">Reference proteome</keyword>
<evidence type="ECO:0000256" key="1">
    <source>
        <dbReference type="SAM" id="Phobius"/>
    </source>
</evidence>
<keyword evidence="1" id="KW-0472">Membrane</keyword>
<name>A0A815YXC5_ADIRI</name>
<proteinExistence type="predicted"/>
<evidence type="ECO:0000313" key="3">
    <source>
        <dbReference type="Proteomes" id="UP000663828"/>
    </source>
</evidence>
<organism evidence="2 3">
    <name type="scientific">Adineta ricciae</name>
    <name type="common">Rotifer</name>
    <dbReference type="NCBI Taxonomy" id="249248"/>
    <lineage>
        <taxon>Eukaryota</taxon>
        <taxon>Metazoa</taxon>
        <taxon>Spiralia</taxon>
        <taxon>Gnathifera</taxon>
        <taxon>Rotifera</taxon>
        <taxon>Eurotatoria</taxon>
        <taxon>Bdelloidea</taxon>
        <taxon>Adinetida</taxon>
        <taxon>Adinetidae</taxon>
        <taxon>Adineta</taxon>
    </lineage>
</organism>
<feature type="transmembrane region" description="Helical" evidence="1">
    <location>
        <begin position="66"/>
        <end position="87"/>
    </location>
</feature>
<gene>
    <name evidence="2" type="ORF">XAT740_LOCUS44899</name>
</gene>
<reference evidence="2" key="1">
    <citation type="submission" date="2021-02" db="EMBL/GenBank/DDBJ databases">
        <authorList>
            <person name="Nowell W R."/>
        </authorList>
    </citation>
    <scope>NUCLEOTIDE SEQUENCE</scope>
</reference>
<sequence length="142" mass="16608">MESLDRMDYNETTQSQITLIPAQINNQSQPFSSAVEQVFTYRTDDQLDTYSVVVIFKQISLDSIDYNGLIVFTSLFQLICTIVFMTFCSANSTNVIRNHLNDSFRVVRDMRSKYYDPIDRFPDKMRQLLDALNRVCRCERTC</sequence>
<dbReference type="EMBL" id="CAJNOR010005763">
    <property type="protein sequence ID" value="CAF1575445.1"/>
    <property type="molecule type" value="Genomic_DNA"/>
</dbReference>
<protein>
    <submittedName>
        <fullName evidence="2">Uncharacterized protein</fullName>
    </submittedName>
</protein>
<dbReference type="Proteomes" id="UP000663828">
    <property type="component" value="Unassembled WGS sequence"/>
</dbReference>
<accession>A0A815YXC5</accession>
<evidence type="ECO:0000313" key="2">
    <source>
        <dbReference type="EMBL" id="CAF1575445.1"/>
    </source>
</evidence>
<keyword evidence="1" id="KW-1133">Transmembrane helix</keyword>
<comment type="caution">
    <text evidence="2">The sequence shown here is derived from an EMBL/GenBank/DDBJ whole genome shotgun (WGS) entry which is preliminary data.</text>
</comment>
<keyword evidence="1" id="KW-0812">Transmembrane</keyword>